<accession>A0A6L2JIJ9</accession>
<proteinExistence type="predicted"/>
<feature type="compositionally biased region" description="Basic and acidic residues" evidence="2">
    <location>
        <begin position="202"/>
        <end position="216"/>
    </location>
</feature>
<evidence type="ECO:0000256" key="1">
    <source>
        <dbReference type="SAM" id="Coils"/>
    </source>
</evidence>
<keyword evidence="1" id="KW-0175">Coiled coil</keyword>
<dbReference type="EMBL" id="BKCJ010000724">
    <property type="protein sequence ID" value="GEU35725.1"/>
    <property type="molecule type" value="Genomic_DNA"/>
</dbReference>
<name>A0A6L2JIJ9_TANCI</name>
<feature type="coiled-coil region" evidence="1">
    <location>
        <begin position="298"/>
        <end position="356"/>
    </location>
</feature>
<feature type="region of interest" description="Disordered" evidence="2">
    <location>
        <begin position="191"/>
        <end position="216"/>
    </location>
</feature>
<dbReference type="AlphaFoldDB" id="A0A6L2JIJ9"/>
<organism evidence="3">
    <name type="scientific">Tanacetum cinerariifolium</name>
    <name type="common">Dalmatian daisy</name>
    <name type="synonym">Chrysanthemum cinerariifolium</name>
    <dbReference type="NCBI Taxonomy" id="118510"/>
    <lineage>
        <taxon>Eukaryota</taxon>
        <taxon>Viridiplantae</taxon>
        <taxon>Streptophyta</taxon>
        <taxon>Embryophyta</taxon>
        <taxon>Tracheophyta</taxon>
        <taxon>Spermatophyta</taxon>
        <taxon>Magnoliopsida</taxon>
        <taxon>eudicotyledons</taxon>
        <taxon>Gunneridae</taxon>
        <taxon>Pentapetalae</taxon>
        <taxon>asterids</taxon>
        <taxon>campanulids</taxon>
        <taxon>Asterales</taxon>
        <taxon>Asteraceae</taxon>
        <taxon>Asteroideae</taxon>
        <taxon>Anthemideae</taxon>
        <taxon>Anthemidinae</taxon>
        <taxon>Tanacetum</taxon>
    </lineage>
</organism>
<feature type="non-terminal residue" evidence="3">
    <location>
        <position position="1"/>
    </location>
</feature>
<sequence length="948" mass="104888">AGVIVDCMDHEKRFFLLSDREKLNLNHPLIRRYLEEFLCIVGLNRSFVDVDARPTLLGPDKNGGCWFPRLLNFVKSADPFKIKVRERTLVKGEVPLLTKTADMVVVPSDQTVRLVDHTIIDEIKEHSRKNKRKVGLIIVSPPIKKARTSDITITEPVATSARKSLAFIQKLIAQSSQADVGSRCAASRAKEFVSSSVTPTPDHGDHEDSSSTHDENIQTRHAVENVTAKPVDGAVGDSIPGNEDGFSHNHSDADFLDLVNVNYAHHICMTSKLRLRYEHEITVRERFKQKFIHSSVVVRQMDAEIASLKDKLRKAESEATTNAELLGSVSGLELVCDGLKNKVAKLEVNCESLRGEVAGETKMREDLASMQDTTARHFDELDACIVKLNHDMDAELYPYMPTAIARHRLVIGYGFCLAVMKCAQSIKSHATLGKVISMAINKGDHGDEDPTPKFHKLQPFSAQVTVHVYFECGVSRGPDSISHEILLFDVIAASHTHSKEHKKAHSQIGCLSMVTPSLSSQGASLCCCGSSGTLPSPEILGMDPKCQSPTCKMAMDRTPPITTYCIDLILMARALFASAGSMPSVRYSSSDVIHESSSSTTAKLVDVILLSAFALLFLLLSICSMQDFLNPLISAFAFSSPSTRDSYSASLLDALNSNLRAYVYSTPFGFVKMSLDPDPSRHEDLSVNRFHGSEISSSICTSAGGPSSSSLFAMKSAKNWPWMDVLSLQLISNAFSSKRHFNNLLDCAERFYISIVAAQRYIISSSFGLDAVSIGSFAMHYFIYRNAFFASVVRWKSLYFKHFFIVLKKGSNFSADLYKNLFRLASFPLRLCTSFNVLGDCSFITTSAFFRHALIPFILTTCPRNIPSSAPKVVNVHFQISLDLFLEGLVHQPLICCFDGTVWNFLRPDHPLIPLYGEGDQMIMKFIMVVVKCSSSPSDTISDIFPNC</sequence>
<reference evidence="3" key="1">
    <citation type="journal article" date="2019" name="Sci. Rep.">
        <title>Draft genome of Tanacetum cinerariifolium, the natural source of mosquito coil.</title>
        <authorList>
            <person name="Yamashiro T."/>
            <person name="Shiraishi A."/>
            <person name="Satake H."/>
            <person name="Nakayama K."/>
        </authorList>
    </citation>
    <scope>NUCLEOTIDE SEQUENCE</scope>
</reference>
<evidence type="ECO:0000313" key="3">
    <source>
        <dbReference type="EMBL" id="GEU35725.1"/>
    </source>
</evidence>
<evidence type="ECO:0000256" key="2">
    <source>
        <dbReference type="SAM" id="MobiDB-lite"/>
    </source>
</evidence>
<gene>
    <name evidence="3" type="ORF">Tci_007703</name>
</gene>
<comment type="caution">
    <text evidence="3">The sequence shown here is derived from an EMBL/GenBank/DDBJ whole genome shotgun (WGS) entry which is preliminary data.</text>
</comment>
<protein>
    <submittedName>
        <fullName evidence="3">Transposase (Putative), gypsy type</fullName>
    </submittedName>
</protein>